<name>A0A1K1S5C7_9BACT</name>
<dbReference type="Pfam" id="PF09917">
    <property type="entry name" value="DUF2147"/>
    <property type="match status" value="1"/>
</dbReference>
<feature type="domain" description="DUF2147" evidence="1">
    <location>
        <begin position="48"/>
        <end position="104"/>
    </location>
</feature>
<dbReference type="EMBL" id="CP140154">
    <property type="protein sequence ID" value="WQG90674.1"/>
    <property type="molecule type" value="Genomic_DNA"/>
</dbReference>
<gene>
    <name evidence="2" type="ORF">SAMN05661012_04762</name>
    <name evidence="3" type="ORF">SR876_04140</name>
</gene>
<evidence type="ECO:0000313" key="4">
    <source>
        <dbReference type="Proteomes" id="UP000183788"/>
    </source>
</evidence>
<evidence type="ECO:0000313" key="3">
    <source>
        <dbReference type="EMBL" id="WQG90674.1"/>
    </source>
</evidence>
<protein>
    <submittedName>
        <fullName evidence="3">DUF2147 domain-containing protein</fullName>
    </submittedName>
    <submittedName>
        <fullName evidence="2">Uncharacterized conserved protein, DUF2147 family</fullName>
    </submittedName>
</protein>
<dbReference type="OrthoDB" id="9814399at2"/>
<dbReference type="Proteomes" id="UP000183788">
    <property type="component" value="Unassembled WGS sequence"/>
</dbReference>
<organism evidence="2 4">
    <name type="scientific">Chitinophaga sancti</name>
    <dbReference type="NCBI Taxonomy" id="1004"/>
    <lineage>
        <taxon>Bacteria</taxon>
        <taxon>Pseudomonadati</taxon>
        <taxon>Bacteroidota</taxon>
        <taxon>Chitinophagia</taxon>
        <taxon>Chitinophagales</taxon>
        <taxon>Chitinophagaceae</taxon>
        <taxon>Chitinophaga</taxon>
    </lineage>
</organism>
<dbReference type="EMBL" id="FPIZ01000017">
    <property type="protein sequence ID" value="SFW79279.1"/>
    <property type="molecule type" value="Genomic_DNA"/>
</dbReference>
<reference evidence="2 4" key="1">
    <citation type="submission" date="2016-11" db="EMBL/GenBank/DDBJ databases">
        <authorList>
            <person name="Jaros S."/>
            <person name="Januszkiewicz K."/>
            <person name="Wedrychowicz H."/>
        </authorList>
    </citation>
    <scope>NUCLEOTIDE SEQUENCE [LARGE SCALE GENOMIC DNA]</scope>
    <source>
        <strain evidence="2 4">DSM 784</strain>
    </source>
</reference>
<dbReference type="RefSeq" id="WP_072363723.1">
    <property type="nucleotide sequence ID" value="NZ_CP139972.1"/>
</dbReference>
<dbReference type="STRING" id="1004.SAMN05661012_04762"/>
<evidence type="ECO:0000313" key="2">
    <source>
        <dbReference type="EMBL" id="SFW79279.1"/>
    </source>
</evidence>
<evidence type="ECO:0000313" key="5">
    <source>
        <dbReference type="Proteomes" id="UP001326715"/>
    </source>
</evidence>
<evidence type="ECO:0000259" key="1">
    <source>
        <dbReference type="Pfam" id="PF09917"/>
    </source>
</evidence>
<accession>A0A1K1S5C7</accession>
<dbReference type="InterPro" id="IPR019223">
    <property type="entry name" value="DUF2147"/>
</dbReference>
<dbReference type="AlphaFoldDB" id="A0A1K1S5C7"/>
<dbReference type="Proteomes" id="UP001326715">
    <property type="component" value="Chromosome"/>
</dbReference>
<reference evidence="3 5" key="2">
    <citation type="submission" date="2023-11" db="EMBL/GenBank/DDBJ databases">
        <title>MicrobeMod: A computational toolkit for identifying prokaryotic methylation and restriction-modification with nanopore sequencing.</title>
        <authorList>
            <person name="Crits-Christoph A."/>
            <person name="Kang S.C."/>
            <person name="Lee H."/>
            <person name="Ostrov N."/>
        </authorList>
    </citation>
    <scope>NUCLEOTIDE SEQUENCE [LARGE SCALE GENOMIC DNA]</scope>
    <source>
        <strain evidence="3 5">ATCC 23090</strain>
    </source>
</reference>
<proteinExistence type="predicted"/>
<sequence length="106" mass="11881">MKTLALLVLLITTSFTPDTILGKWTNPDKNKELTLVKNGNIYTGTAEGKDILQNLVYNNGTYTGKVYLPKRNKTFPCTIILKGNDTMEIKVQAGFVSQTKVWTRVK</sequence>
<keyword evidence="5" id="KW-1185">Reference proteome</keyword>
<dbReference type="Gene3D" id="2.40.128.520">
    <property type="match status" value="1"/>
</dbReference>